<dbReference type="InterPro" id="IPR003760">
    <property type="entry name" value="PnrA-like"/>
</dbReference>
<dbReference type="Proteomes" id="UP000095390">
    <property type="component" value="Unassembled WGS sequence"/>
</dbReference>
<organism evidence="4 5">
    <name type="scientific">Anaerobutyricum hallii</name>
    <dbReference type="NCBI Taxonomy" id="39488"/>
    <lineage>
        <taxon>Bacteria</taxon>
        <taxon>Bacillati</taxon>
        <taxon>Bacillota</taxon>
        <taxon>Clostridia</taxon>
        <taxon>Lachnospirales</taxon>
        <taxon>Lachnospiraceae</taxon>
        <taxon>Anaerobutyricum</taxon>
    </lineage>
</organism>
<sequence length="416" mass="44245">MKKLLAFILAAVMTASLCACGSSKGGAEGSTSAKGSSAAGEAVAASDIKVGCIMIGDENEGYTEAHLKAVEEMKKNLGLSDDQVVIKTNIKEDEGCYDAAVDLAEQGCNIVIANSFGHESYILQAAADYPDVQFCHATGYQAKSSGLSNMHNFFTRIYESRYLSGVVAGMKLNEMIKNGEVSKDKCKIGYVGAFPYAEVISGFTSFYLGVKSVCDSATMEVKYTNSWASFDLEKECAEQLIADGCVLISQHADTTGAPTACEAKKVPCVGYNIDMIPTAPDAALTSATINWGPYYTYAVQSVIDGTAIETDWAKGVKDGADAITELNDKTVAEGTKEAVEEAQKGIEDGTLHVFDTSKFTVGGKTLEELVESGDKDATKLKDYIKDGYFHESDVESGMPSAPAFTFIIDGINSITK</sequence>
<evidence type="ECO:0000256" key="2">
    <source>
        <dbReference type="SAM" id="SignalP"/>
    </source>
</evidence>
<evidence type="ECO:0000259" key="3">
    <source>
        <dbReference type="Pfam" id="PF02608"/>
    </source>
</evidence>
<dbReference type="CDD" id="cd19963">
    <property type="entry name" value="PBP1_BMP-like"/>
    <property type="match status" value="1"/>
</dbReference>
<dbReference type="OrthoDB" id="9769871at2"/>
<feature type="chain" id="PRO_5039031714" evidence="2">
    <location>
        <begin position="20"/>
        <end position="416"/>
    </location>
</feature>
<dbReference type="EMBL" id="CYYC01000014">
    <property type="protein sequence ID" value="CUM96934.1"/>
    <property type="molecule type" value="Genomic_DNA"/>
</dbReference>
<dbReference type="AlphaFoldDB" id="A0A173T281"/>
<dbReference type="RefSeq" id="WP_022170077.1">
    <property type="nucleotide sequence ID" value="NZ_CAKXER010000001.1"/>
</dbReference>
<feature type="domain" description="ABC transporter substrate-binding protein PnrA-like" evidence="3">
    <location>
        <begin position="60"/>
        <end position="347"/>
    </location>
</feature>
<evidence type="ECO:0000313" key="4">
    <source>
        <dbReference type="EMBL" id="CUM96934.1"/>
    </source>
</evidence>
<accession>A0A173T281</accession>
<feature type="signal peptide" evidence="2">
    <location>
        <begin position="1"/>
        <end position="19"/>
    </location>
</feature>
<gene>
    <name evidence="4" type="ORF">ERS852578_01390</name>
</gene>
<keyword evidence="1 2" id="KW-0732">Signal</keyword>
<reference evidence="4 5" key="1">
    <citation type="submission" date="2015-09" db="EMBL/GenBank/DDBJ databases">
        <authorList>
            <consortium name="Pathogen Informatics"/>
        </authorList>
    </citation>
    <scope>NUCLEOTIDE SEQUENCE [LARGE SCALE GENOMIC DNA]</scope>
    <source>
        <strain evidence="4 5">2789STDY5834966</strain>
    </source>
</reference>
<dbReference type="PROSITE" id="PS51257">
    <property type="entry name" value="PROKAR_LIPOPROTEIN"/>
    <property type="match status" value="1"/>
</dbReference>
<dbReference type="PANTHER" id="PTHR43208:SF1">
    <property type="entry name" value="ABC TRANSPORTER SUBSTRATE-BINDING PROTEIN"/>
    <property type="match status" value="1"/>
</dbReference>
<proteinExistence type="predicted"/>
<evidence type="ECO:0000313" key="5">
    <source>
        <dbReference type="Proteomes" id="UP000095390"/>
    </source>
</evidence>
<dbReference type="GO" id="GO:0005886">
    <property type="term" value="C:plasma membrane"/>
    <property type="evidence" value="ECO:0007669"/>
    <property type="project" value="InterPro"/>
</dbReference>
<name>A0A173T281_9FIRM</name>
<evidence type="ECO:0000256" key="1">
    <source>
        <dbReference type="ARBA" id="ARBA00022729"/>
    </source>
</evidence>
<protein>
    <submittedName>
        <fullName evidence="4">Purine-binding protein BAB2_0673</fullName>
    </submittedName>
</protein>
<dbReference type="InterPro" id="IPR052910">
    <property type="entry name" value="ABC-Purine-Binding"/>
</dbReference>
<dbReference type="Pfam" id="PF02608">
    <property type="entry name" value="Bmp"/>
    <property type="match status" value="1"/>
</dbReference>
<dbReference type="PANTHER" id="PTHR43208">
    <property type="entry name" value="ABC TRANSPORTER SUBSTRATE-BINDING PROTEIN"/>
    <property type="match status" value="1"/>
</dbReference>
<dbReference type="Gene3D" id="3.40.50.2300">
    <property type="match status" value="2"/>
</dbReference>
<dbReference type="GeneID" id="75047848"/>